<name>A0ABS5JPY1_9BACT</name>
<dbReference type="Gene3D" id="2.130.10.10">
    <property type="entry name" value="YVTN repeat-like/Quinoprotein amine dehydrogenase"/>
    <property type="match status" value="1"/>
</dbReference>
<dbReference type="RefSeq" id="WP_212212581.1">
    <property type="nucleotide sequence ID" value="NZ_JAGUCO010000001.1"/>
</dbReference>
<gene>
    <name evidence="2" type="ORF">KEM10_01555</name>
</gene>
<dbReference type="SUPFAM" id="SSF50998">
    <property type="entry name" value="Quinoprotein alcohol dehydrogenase-like"/>
    <property type="match status" value="1"/>
</dbReference>
<evidence type="ECO:0000313" key="3">
    <source>
        <dbReference type="Proteomes" id="UP000708576"/>
    </source>
</evidence>
<dbReference type="InterPro" id="IPR011047">
    <property type="entry name" value="Quinoprotein_ADH-like_sf"/>
</dbReference>
<keyword evidence="1" id="KW-1133">Transmembrane helix</keyword>
<comment type="caution">
    <text evidence="2">The sequence shown here is derived from an EMBL/GenBank/DDBJ whole genome shotgun (WGS) entry which is preliminary data.</text>
</comment>
<keyword evidence="1" id="KW-0472">Membrane</keyword>
<accession>A0ABS5JPY1</accession>
<organism evidence="2 3">
    <name type="scientific">Carboxylicivirga linearis</name>
    <dbReference type="NCBI Taxonomy" id="1628157"/>
    <lineage>
        <taxon>Bacteria</taxon>
        <taxon>Pseudomonadati</taxon>
        <taxon>Bacteroidota</taxon>
        <taxon>Bacteroidia</taxon>
        <taxon>Marinilabiliales</taxon>
        <taxon>Marinilabiliaceae</taxon>
        <taxon>Carboxylicivirga</taxon>
    </lineage>
</organism>
<sequence length="908" mass="103375">MRKQHLYIVFAVAISILIYILFQLTRLKNFDHNESSIGLIPNSAAVIIKAKNIDYLRKQIVEEIDFSEELFSSSILNQAFAPLFGIDSLNQSEEFASLGLSKHPIYISLHSQGKNSVETLYLLELQNKKEAIAIREYIEKLPPTNCSVNERKYSSSKIYEIKYNESNSGIFVCINEGVVFISESGLLLETSLRQIGSDDDWTSSKEFKNVSKTAGVGANCNIYINFQTLPDVLVPIVNPKFERRLKQLRTQSEWGELDLEIKNDGILLNGFLTEESEGVYPTLLKGTKSSKKNILQYLPSNTNAYITLTFKSGEEIKNRITSYYQKNNKAYPIAKIEKKKNTDFTSPLFSILSGEIALAYEGTTQSDKGILVLSLNSQSEGEKTLKELLNKAGSSASPATIYKPDDGLSYHIYKSYDDPVFEMLLGSLFCDIPDRYFTFYKNHLIVAEKSKQLEQFLYSNILNKTLKYNKTHQQFLDNFSSKDNVFVFAKTEALPHTTNQFFQPLWKDLKRNQSEALSNFYGVGCQLSGTGNMIYSTIYLQHLPNKTSEPQTIWQSLLDTLAITKPTLVKNHYTNEKEVVIQDAKYNLYLMSNSGRMLWKKPLNEPILGEITQVDYYRNNKLQYIFNTPSKIYILDRNGNHVANFPVTLPSKATNGLTVVDYDNNDNYRIFVACQNKKINLYNKKGNIITGWDFNGAEGIIQKPVQHFRSNNKDYIVVSDNRRNYILNRRGDIRVPIKNDFVSNINTPFYLLNKNSSNDELVTISQDGQIKKISLKTGAVSSTGIGSVDTNHKLSVFYQGGKENYVISEPQRVTMFNHQFKKTFDKKFDSEINLNVDLYQFSSQNTKLGVSELDGNKIYLINNDGSLYKGFPLIGKSRFSIGFLKSSSVKFNLIVAGANNYLYNYRVE</sequence>
<dbReference type="InterPro" id="IPR015943">
    <property type="entry name" value="WD40/YVTN_repeat-like_dom_sf"/>
</dbReference>
<keyword evidence="3" id="KW-1185">Reference proteome</keyword>
<proteinExistence type="predicted"/>
<reference evidence="2 3" key="1">
    <citation type="journal article" date="2015" name="Int. J. Syst. Evol. Microbiol.">
        <title>Carboxylicivirga linearis sp. nov., isolated from a sea cucumber culture pond.</title>
        <authorList>
            <person name="Wang F.Q."/>
            <person name="Zhou Y.X."/>
            <person name="Lin X.Z."/>
            <person name="Chen G.J."/>
            <person name="Du Z.J."/>
        </authorList>
    </citation>
    <scope>NUCLEOTIDE SEQUENCE [LARGE SCALE GENOMIC DNA]</scope>
    <source>
        <strain evidence="2 3">FB218</strain>
    </source>
</reference>
<dbReference type="Pfam" id="PF11832">
    <property type="entry name" value="DUF3352"/>
    <property type="match status" value="1"/>
</dbReference>
<keyword evidence="1" id="KW-0812">Transmembrane</keyword>
<evidence type="ECO:0000313" key="2">
    <source>
        <dbReference type="EMBL" id="MBS2096943.1"/>
    </source>
</evidence>
<evidence type="ECO:0000256" key="1">
    <source>
        <dbReference type="SAM" id="Phobius"/>
    </source>
</evidence>
<feature type="transmembrane region" description="Helical" evidence="1">
    <location>
        <begin position="7"/>
        <end position="25"/>
    </location>
</feature>
<protein>
    <submittedName>
        <fullName evidence="2">DUF3352 domain-containing protein</fullName>
    </submittedName>
</protein>
<dbReference type="InterPro" id="IPR021787">
    <property type="entry name" value="DUF3352"/>
</dbReference>
<dbReference type="Proteomes" id="UP000708576">
    <property type="component" value="Unassembled WGS sequence"/>
</dbReference>
<dbReference type="EMBL" id="JAGUCO010000001">
    <property type="protein sequence ID" value="MBS2096943.1"/>
    <property type="molecule type" value="Genomic_DNA"/>
</dbReference>